<gene>
    <name evidence="2" type="ORF">MNBD_GAMMA10-1456</name>
</gene>
<reference evidence="2" key="1">
    <citation type="submission" date="2018-06" db="EMBL/GenBank/DDBJ databases">
        <authorList>
            <person name="Zhirakovskaya E."/>
        </authorList>
    </citation>
    <scope>NUCLEOTIDE SEQUENCE</scope>
</reference>
<evidence type="ECO:0000313" key="2">
    <source>
        <dbReference type="EMBL" id="VAW60728.1"/>
    </source>
</evidence>
<dbReference type="GO" id="GO:0003743">
    <property type="term" value="F:translation initiation factor activity"/>
    <property type="evidence" value="ECO:0007669"/>
    <property type="project" value="UniProtKB-KW"/>
</dbReference>
<dbReference type="InterPro" id="IPR025295">
    <property type="entry name" value="eCIS_core_dom"/>
</dbReference>
<dbReference type="AlphaFoldDB" id="A0A3B0WXH6"/>
<keyword evidence="2" id="KW-0396">Initiation factor</keyword>
<evidence type="ECO:0000259" key="1">
    <source>
        <dbReference type="Pfam" id="PF13699"/>
    </source>
</evidence>
<dbReference type="EMBL" id="UOFJ01000012">
    <property type="protein sequence ID" value="VAW60728.1"/>
    <property type="molecule type" value="Genomic_DNA"/>
</dbReference>
<feature type="domain" description="eCIS core" evidence="1">
    <location>
        <begin position="102"/>
        <end position="167"/>
    </location>
</feature>
<proteinExistence type="predicted"/>
<accession>A0A3B0WXH6</accession>
<sequence>MNAHTDKTHENKNYAVEDFKFKKKNNGESAFRLSDNRAQAIAQRKLQEIAGDSPQVAQLRRIQNIANKSPQAKQAAKLQTIADNYTARQRQPVQKKENNTGLPDNLKSGIENLSGYCMDDVKVHYNSDKPAQLQAHAYAQGTDIHLAPGQEKHLSHEVWHVVQQKQGRVKPTLQMKMNVNDNGLEKEADVMGARALMMRQKLIGSKVRPVVQRNNRSENEKQPLQRVAWNEVWTQAMDEEGRGVLTETLGEEDNTDNISDDELRELREYLVNRVKKIPALSDARDAIEQAFAERMKGRAEYLTSEALKRENIPRWEGNIDKIIGWILGVVEKEETETFEQVFTENRMTLRQVNEAGDKPDILDMALYHVNDKAKEGVRKNELYGRGVASNERRMNPDNFLDNVESGPPEKNALGLHEVGATLLDGNRSIEKQMKPYKEASQIFMPVPSEHDHQVLSGLEGLPDKREDILDIIRAFTTRITKAQASDMATEHVYTSNPDVTGEGVTVEYGLTGKAPVNSKYDIIMARKVTEADIQERRTRALEYTRTLETLKNLRGKEVAMQHRLHGGSIFPIYTRWQGEGEGFKIYSSKDGSLDSKVVSDEGNIDG</sequence>
<dbReference type="Pfam" id="PF13699">
    <property type="entry name" value="eCIS_core"/>
    <property type="match status" value="1"/>
</dbReference>
<protein>
    <submittedName>
        <fullName evidence="2">Translation initiation factor 2 (IF-2 GTPase)</fullName>
    </submittedName>
</protein>
<keyword evidence="2" id="KW-0648">Protein biosynthesis</keyword>
<name>A0A3B0WXH6_9ZZZZ</name>
<organism evidence="2">
    <name type="scientific">hydrothermal vent metagenome</name>
    <dbReference type="NCBI Taxonomy" id="652676"/>
    <lineage>
        <taxon>unclassified sequences</taxon>
        <taxon>metagenomes</taxon>
        <taxon>ecological metagenomes</taxon>
    </lineage>
</organism>